<reference evidence="8" key="1">
    <citation type="submission" date="2024-02" db="EMBL/GenBank/DDBJ databases">
        <title>Genome sequences of strain Gemmobacter sp. JM10B15.</title>
        <authorList>
            <person name="Zhang M."/>
        </authorList>
    </citation>
    <scope>NUCLEOTIDE SEQUENCE</scope>
    <source>
        <strain evidence="8">JM10B15</strain>
    </source>
</reference>
<feature type="region of interest" description="Disordered" evidence="6">
    <location>
        <begin position="224"/>
        <end position="262"/>
    </location>
</feature>
<keyword evidence="4" id="KW-0249">Electron transport</keyword>
<dbReference type="PANTHER" id="PTHR47627:SF1">
    <property type="entry name" value="RUBREDOXIN-1-RELATED"/>
    <property type="match status" value="1"/>
</dbReference>
<name>A0ABU8BT06_9RHOB</name>
<evidence type="ECO:0000256" key="6">
    <source>
        <dbReference type="SAM" id="MobiDB-lite"/>
    </source>
</evidence>
<comment type="caution">
    <text evidence="8">The sequence shown here is derived from an EMBL/GenBank/DDBJ whole genome shotgun (WGS) entry which is preliminary data.</text>
</comment>
<dbReference type="InterPro" id="IPR024935">
    <property type="entry name" value="Rubredoxin_dom"/>
</dbReference>
<dbReference type="NCBIfam" id="TIGR03993">
    <property type="entry name" value="hydrog_HybE"/>
    <property type="match status" value="1"/>
</dbReference>
<dbReference type="PANTHER" id="PTHR47627">
    <property type="entry name" value="RUBREDOXIN"/>
    <property type="match status" value="1"/>
</dbReference>
<evidence type="ECO:0000256" key="5">
    <source>
        <dbReference type="ARBA" id="ARBA00023004"/>
    </source>
</evidence>
<dbReference type="InterPro" id="IPR024934">
    <property type="entry name" value="Rubredoxin-like_dom"/>
</dbReference>
<dbReference type="PRINTS" id="PR00163">
    <property type="entry name" value="RUBREDOXIN"/>
</dbReference>
<evidence type="ECO:0000256" key="2">
    <source>
        <dbReference type="ARBA" id="ARBA00022448"/>
    </source>
</evidence>
<keyword evidence="9" id="KW-1185">Reference proteome</keyword>
<evidence type="ECO:0000313" key="9">
    <source>
        <dbReference type="Proteomes" id="UP001431963"/>
    </source>
</evidence>
<dbReference type="Gene3D" id="3.30.1460.40">
    <property type="entry name" value="[NiFe]-hydrogenase assembly chaperone, HybE"/>
    <property type="match status" value="1"/>
</dbReference>
<dbReference type="RefSeq" id="WP_335421141.1">
    <property type="nucleotide sequence ID" value="NZ_JBALHR010000003.1"/>
</dbReference>
<evidence type="ECO:0000313" key="8">
    <source>
        <dbReference type="EMBL" id="MEH7827807.1"/>
    </source>
</evidence>
<sequence length="262" mass="28739">MTVPGFEGSFLGASDKISSRAIMECKICWTPYDPAEGDDTRQVLPGTSFLDLPEDWSCPGCSAPKAQFLVREDPAAPSAALQTEMAARTAALVADFTEIFNAKMRDVPMVNHALHVQAVEFRPHERGFLGVLVAPWFMNLIFLPPDDYPLKAPTEKEVIPFPSGEYEFLHNRREMVGPYLACSLFSPMGDFTSQLQAVDVARAVMVELFKPENRAETDRAAEIRARREAELTPPEAEADPAPSRRQIITGGLGVADAEGRGA</sequence>
<dbReference type="Pfam" id="PF00301">
    <property type="entry name" value="Rubredoxin"/>
    <property type="match status" value="1"/>
</dbReference>
<dbReference type="Pfam" id="PF11939">
    <property type="entry name" value="NiFe-hyd_HybE"/>
    <property type="match status" value="1"/>
</dbReference>
<dbReference type="InterPro" id="IPR038530">
    <property type="entry name" value="NiFe-hyd_HybE_sf"/>
</dbReference>
<evidence type="ECO:0000256" key="4">
    <source>
        <dbReference type="ARBA" id="ARBA00022982"/>
    </source>
</evidence>
<proteinExistence type="predicted"/>
<gene>
    <name evidence="8" type="primary">hybE</name>
    <name evidence="8" type="ORF">V6590_06580</name>
</gene>
<dbReference type="Gene3D" id="2.20.28.10">
    <property type="match status" value="1"/>
</dbReference>
<dbReference type="CDD" id="cd00730">
    <property type="entry name" value="rubredoxin"/>
    <property type="match status" value="1"/>
</dbReference>
<protein>
    <submittedName>
        <fullName evidence="8">[NiFe]-hydrogenase assembly chaperone HybE</fullName>
    </submittedName>
</protein>
<feature type="domain" description="Rubredoxin-like" evidence="7">
    <location>
        <begin position="20"/>
        <end position="71"/>
    </location>
</feature>
<dbReference type="InterPro" id="IPR023994">
    <property type="entry name" value="NiFe-hyd_HybE"/>
</dbReference>
<keyword evidence="5" id="KW-0408">Iron</keyword>
<dbReference type="EMBL" id="JBALHR010000003">
    <property type="protein sequence ID" value="MEH7827807.1"/>
    <property type="molecule type" value="Genomic_DNA"/>
</dbReference>
<comment type="cofactor">
    <cofactor evidence="1">
        <name>Fe(3+)</name>
        <dbReference type="ChEBI" id="CHEBI:29034"/>
    </cofactor>
</comment>
<dbReference type="PROSITE" id="PS50903">
    <property type="entry name" value="RUBREDOXIN_LIKE"/>
    <property type="match status" value="1"/>
</dbReference>
<evidence type="ECO:0000256" key="3">
    <source>
        <dbReference type="ARBA" id="ARBA00022723"/>
    </source>
</evidence>
<accession>A0ABU8BT06</accession>
<organism evidence="8 9">
    <name type="scientific">Gemmobacter denitrificans</name>
    <dbReference type="NCBI Taxonomy" id="3123040"/>
    <lineage>
        <taxon>Bacteria</taxon>
        <taxon>Pseudomonadati</taxon>
        <taxon>Pseudomonadota</taxon>
        <taxon>Alphaproteobacteria</taxon>
        <taxon>Rhodobacterales</taxon>
        <taxon>Paracoccaceae</taxon>
        <taxon>Gemmobacter</taxon>
    </lineage>
</organism>
<dbReference type="SUPFAM" id="SSF57802">
    <property type="entry name" value="Rubredoxin-like"/>
    <property type="match status" value="1"/>
</dbReference>
<dbReference type="Proteomes" id="UP001431963">
    <property type="component" value="Unassembled WGS sequence"/>
</dbReference>
<evidence type="ECO:0000259" key="7">
    <source>
        <dbReference type="PROSITE" id="PS50903"/>
    </source>
</evidence>
<keyword evidence="3" id="KW-0479">Metal-binding</keyword>
<keyword evidence="2" id="KW-0813">Transport</keyword>
<evidence type="ECO:0000256" key="1">
    <source>
        <dbReference type="ARBA" id="ARBA00001965"/>
    </source>
</evidence>
<dbReference type="InterPro" id="IPR050526">
    <property type="entry name" value="Rubredoxin_ET"/>
</dbReference>